<organism evidence="2 3">
    <name type="scientific">Thermothelomyces thermophilus (strain ATCC 42464 / BCRC 31852 / DSM 1799)</name>
    <name type="common">Sporotrichum thermophile</name>
    <dbReference type="NCBI Taxonomy" id="573729"/>
    <lineage>
        <taxon>Eukaryota</taxon>
        <taxon>Fungi</taxon>
        <taxon>Dikarya</taxon>
        <taxon>Ascomycota</taxon>
        <taxon>Pezizomycotina</taxon>
        <taxon>Sordariomycetes</taxon>
        <taxon>Sordariomycetidae</taxon>
        <taxon>Sordariales</taxon>
        <taxon>Chaetomiaceae</taxon>
        <taxon>Thermothelomyces</taxon>
    </lineage>
</organism>
<dbReference type="GeneID" id="11508914"/>
<proteinExistence type="predicted"/>
<feature type="region of interest" description="Disordered" evidence="1">
    <location>
        <begin position="1"/>
        <end position="81"/>
    </location>
</feature>
<dbReference type="AlphaFoldDB" id="G2Q6C1"/>
<dbReference type="VEuPathDB" id="FungiDB:MYCTH_2031061"/>
<evidence type="ECO:0000313" key="2">
    <source>
        <dbReference type="EMBL" id="AEO53891.1"/>
    </source>
</evidence>
<keyword evidence="3" id="KW-1185">Reference proteome</keyword>
<name>G2Q6C1_THET4</name>
<feature type="non-terminal residue" evidence="2">
    <location>
        <position position="330"/>
    </location>
</feature>
<feature type="region of interest" description="Disordered" evidence="1">
    <location>
        <begin position="120"/>
        <end position="153"/>
    </location>
</feature>
<protein>
    <submittedName>
        <fullName evidence="2">Uncharacterized protein</fullName>
    </submittedName>
</protein>
<dbReference type="HOGENOM" id="CLU_053748_0_0_1"/>
<reference evidence="2 3" key="1">
    <citation type="journal article" date="2011" name="Nat. Biotechnol.">
        <title>Comparative genomic analysis of the thermophilic biomass-degrading fungi Myceliophthora thermophila and Thielavia terrestris.</title>
        <authorList>
            <person name="Berka R.M."/>
            <person name="Grigoriev I.V."/>
            <person name="Otillar R."/>
            <person name="Salamov A."/>
            <person name="Grimwood J."/>
            <person name="Reid I."/>
            <person name="Ishmael N."/>
            <person name="John T."/>
            <person name="Darmond C."/>
            <person name="Moisan M.-C."/>
            <person name="Henrissat B."/>
            <person name="Coutinho P.M."/>
            <person name="Lombard V."/>
            <person name="Natvig D.O."/>
            <person name="Lindquist E."/>
            <person name="Schmutz J."/>
            <person name="Lucas S."/>
            <person name="Harris P."/>
            <person name="Powlowski J."/>
            <person name="Bellemare A."/>
            <person name="Taylor D."/>
            <person name="Butler G."/>
            <person name="de Vries R.P."/>
            <person name="Allijn I.E."/>
            <person name="van den Brink J."/>
            <person name="Ushinsky S."/>
            <person name="Storms R."/>
            <person name="Powell A.J."/>
            <person name="Paulsen I.T."/>
            <person name="Elbourne L.D.H."/>
            <person name="Baker S.E."/>
            <person name="Magnuson J."/>
            <person name="LaBoissiere S."/>
            <person name="Clutterbuck A.J."/>
            <person name="Martinez D."/>
            <person name="Wogulis M."/>
            <person name="de Leon A.L."/>
            <person name="Rey M.W."/>
            <person name="Tsang A."/>
        </authorList>
    </citation>
    <scope>NUCLEOTIDE SEQUENCE [LARGE SCALE GENOMIC DNA]</scope>
    <source>
        <strain evidence="3">ATCC 42464 / BCRC 31852 / DSM 1799</strain>
    </source>
</reference>
<gene>
    <name evidence="2" type="ORF">MYCTH_2031061</name>
</gene>
<dbReference type="eggNOG" id="ENOG502RS5P">
    <property type="taxonomic scope" value="Eukaryota"/>
</dbReference>
<sequence length="330" mass="35207">MSRHALRSALGRAAPSGTARALTLPIRTTTPASFFSTTSNSASESSNKNNNTSSNDAKSNENTSSSSSIKSRKPRAQSAAVQRLAQLNNTTTTNNSARGLGEVRGIPAGGIDARSLRVSPDAAAAPGSGASGPRSRGAKKDSDKETTPESGKLVWNPEEQAVLDRLDKGEVVPHTPKLTAETLTGYGAAVATDAPIGPAETVLRNMRLMTGGMAFNSDSGVTTDLKEVMKRYFYKKPIFVHSKGEREWIESAYPKLRLVGPNEKIKKAILEPAVLGKYEEPKFADITDVKGTMANYHSRTSTYMEADSQKFIDKVLSLLPPQQGGKPAAQ</sequence>
<dbReference type="KEGG" id="mtm:MYCTH_2031061"/>
<accession>G2Q6C1</accession>
<evidence type="ECO:0000256" key="1">
    <source>
        <dbReference type="SAM" id="MobiDB-lite"/>
    </source>
</evidence>
<feature type="compositionally biased region" description="Low complexity" evidence="1">
    <location>
        <begin position="28"/>
        <end position="69"/>
    </location>
</feature>
<feature type="compositionally biased region" description="Low complexity" evidence="1">
    <location>
        <begin position="122"/>
        <end position="135"/>
    </location>
</feature>
<dbReference type="OMA" id="TAGTMAN"/>
<dbReference type="RefSeq" id="XP_003659136.1">
    <property type="nucleotide sequence ID" value="XM_003659088.1"/>
</dbReference>
<dbReference type="STRING" id="573729.G2Q6C1"/>
<dbReference type="Proteomes" id="UP000007322">
    <property type="component" value="Chromosome 1"/>
</dbReference>
<feature type="compositionally biased region" description="Basic and acidic residues" evidence="1">
    <location>
        <begin position="138"/>
        <end position="147"/>
    </location>
</feature>
<dbReference type="OrthoDB" id="5365739at2759"/>
<dbReference type="InParanoid" id="G2Q6C1"/>
<dbReference type="EMBL" id="CP003002">
    <property type="protein sequence ID" value="AEO53891.1"/>
    <property type="molecule type" value="Genomic_DNA"/>
</dbReference>
<evidence type="ECO:0000313" key="3">
    <source>
        <dbReference type="Proteomes" id="UP000007322"/>
    </source>
</evidence>